<dbReference type="PROSITE" id="PS00262">
    <property type="entry name" value="INSULIN"/>
    <property type="match status" value="1"/>
</dbReference>
<dbReference type="GO" id="GO:0005576">
    <property type="term" value="C:extracellular region"/>
    <property type="evidence" value="ECO:0007669"/>
    <property type="project" value="UniProtKB-SubCell"/>
</dbReference>
<protein>
    <recommendedName>
        <fullName evidence="8">Insulin-like domain-containing protein</fullName>
    </recommendedName>
</protein>
<evidence type="ECO:0000256" key="1">
    <source>
        <dbReference type="ARBA" id="ARBA00004613"/>
    </source>
</evidence>
<dbReference type="PRINTS" id="PR00276">
    <property type="entry name" value="INSULINFAMLY"/>
</dbReference>
<evidence type="ECO:0000259" key="8">
    <source>
        <dbReference type="SMART" id="SM00078"/>
    </source>
</evidence>
<gene>
    <name evidence="9" type="ORF">GSONMT00014365001</name>
</gene>
<dbReference type="EMBL" id="FR905559">
    <property type="protein sequence ID" value="CDQ80171.1"/>
    <property type="molecule type" value="Genomic_DNA"/>
</dbReference>
<dbReference type="GO" id="GO:0005179">
    <property type="term" value="F:hormone activity"/>
    <property type="evidence" value="ECO:0007669"/>
    <property type="project" value="UniProtKB-KW"/>
</dbReference>
<organism evidence="9 10">
    <name type="scientific">Oncorhynchus mykiss</name>
    <name type="common">Rainbow trout</name>
    <name type="synonym">Salmo gairdneri</name>
    <dbReference type="NCBI Taxonomy" id="8022"/>
    <lineage>
        <taxon>Eukaryota</taxon>
        <taxon>Metazoa</taxon>
        <taxon>Chordata</taxon>
        <taxon>Craniata</taxon>
        <taxon>Vertebrata</taxon>
        <taxon>Euteleostomi</taxon>
        <taxon>Actinopterygii</taxon>
        <taxon>Neopterygii</taxon>
        <taxon>Teleostei</taxon>
        <taxon>Protacanthopterygii</taxon>
        <taxon>Salmoniformes</taxon>
        <taxon>Salmonidae</taxon>
        <taxon>Salmoninae</taxon>
        <taxon>Oncorhynchus</taxon>
    </lineage>
</organism>
<feature type="domain" description="Insulin-like" evidence="8">
    <location>
        <begin position="112"/>
        <end position="263"/>
    </location>
</feature>
<reference evidence="9" key="2">
    <citation type="submission" date="2014-03" db="EMBL/GenBank/DDBJ databases">
        <authorList>
            <person name="Genoscope - CEA"/>
        </authorList>
    </citation>
    <scope>NUCLEOTIDE SEQUENCE</scope>
</reference>
<proteinExistence type="inferred from homology"/>
<accession>A0A060XL36</accession>
<sequence>MWIFLMTKFTFWNRKKSYQFPLSQYRSSFTADEDLIGSSRVYSSELFPNTKSEQTHLHQDHTHCRVTLVHLSHKETSSKLKMLPKLSFVILVCVGTLSMCTSTQSLSRDNGMKLCGREFIRAVIFTCGGSRWKRSLDEDLDRSHSDVREGEDSRLNWPHGLDQAAVADHPLQLSSSSPTSLAELLSLLGGVGYHRGSAANLDPSEELQNHASVLGGVGGARELARSPSINWQRRNRRKSNFSLGVAGMCCNQGCTKNDIGRLC</sequence>
<evidence type="ECO:0000256" key="6">
    <source>
        <dbReference type="ARBA" id="ARBA00023157"/>
    </source>
</evidence>
<evidence type="ECO:0000256" key="7">
    <source>
        <dbReference type="RuleBase" id="RU000406"/>
    </source>
</evidence>
<dbReference type="InterPro" id="IPR022352">
    <property type="entry name" value="Ins/IGF/rlx"/>
</dbReference>
<dbReference type="AlphaFoldDB" id="A0A060XL36"/>
<dbReference type="InterPro" id="IPR016179">
    <property type="entry name" value="Insulin-like"/>
</dbReference>
<dbReference type="PANTHER" id="PTHR20968:SF4">
    <property type="entry name" value="RELAXIN 3"/>
    <property type="match status" value="1"/>
</dbReference>
<keyword evidence="6" id="KW-1015">Disulfide bond</keyword>
<dbReference type="CDD" id="cd00101">
    <property type="entry name" value="IlGF_like"/>
    <property type="match status" value="1"/>
</dbReference>
<dbReference type="CDD" id="cd04365">
    <property type="entry name" value="IlGF_relaxin_like"/>
    <property type="match status" value="1"/>
</dbReference>
<evidence type="ECO:0000256" key="5">
    <source>
        <dbReference type="ARBA" id="ARBA00022702"/>
    </source>
</evidence>
<dbReference type="PANTHER" id="PTHR20968">
    <property type="entry name" value="ILGF DOMAIN-CONTAINING PROTEIN"/>
    <property type="match status" value="1"/>
</dbReference>
<evidence type="ECO:0000313" key="9">
    <source>
        <dbReference type="EMBL" id="CDQ80171.1"/>
    </source>
</evidence>
<keyword evidence="4 7" id="KW-0964">Secreted</keyword>
<evidence type="ECO:0000256" key="4">
    <source>
        <dbReference type="ARBA" id="ARBA00022525"/>
    </source>
</evidence>
<dbReference type="STRING" id="8022.A0A060XL36"/>
<evidence type="ECO:0000313" key="10">
    <source>
        <dbReference type="Proteomes" id="UP000193380"/>
    </source>
</evidence>
<dbReference type="InterPro" id="IPR022353">
    <property type="entry name" value="Insulin_CS"/>
</dbReference>
<dbReference type="GO" id="GO:0001664">
    <property type="term" value="F:G protein-coupled receptor binding"/>
    <property type="evidence" value="ECO:0007669"/>
    <property type="project" value="TreeGrafter"/>
</dbReference>
<evidence type="ECO:0000256" key="3">
    <source>
        <dbReference type="ARBA" id="ARBA00011207"/>
    </source>
</evidence>
<comment type="subcellular location">
    <subcellularLocation>
        <location evidence="1 7">Secreted</location>
    </subcellularLocation>
</comment>
<comment type="subunit">
    <text evidence="3">Heterodimer of a B chain and an A chain linked by two disulfide bonds.</text>
</comment>
<keyword evidence="5" id="KW-0372">Hormone</keyword>
<dbReference type="InterPro" id="IPR051777">
    <property type="entry name" value="Insulin-like_neuro_ligands"/>
</dbReference>
<dbReference type="InterPro" id="IPR036438">
    <property type="entry name" value="Insulin-like_sf"/>
</dbReference>
<dbReference type="Pfam" id="PF00049">
    <property type="entry name" value="Insulin"/>
    <property type="match status" value="1"/>
</dbReference>
<reference evidence="9" key="1">
    <citation type="journal article" date="2014" name="Nat. Commun.">
        <title>The rainbow trout genome provides novel insights into evolution after whole-genome duplication in vertebrates.</title>
        <authorList>
            <person name="Berthelot C."/>
            <person name="Brunet F."/>
            <person name="Chalopin D."/>
            <person name="Juanchich A."/>
            <person name="Bernard M."/>
            <person name="Noel B."/>
            <person name="Bento P."/>
            <person name="Da Silva C."/>
            <person name="Labadie K."/>
            <person name="Alberti A."/>
            <person name="Aury J.M."/>
            <person name="Louis A."/>
            <person name="Dehais P."/>
            <person name="Bardou P."/>
            <person name="Montfort J."/>
            <person name="Klopp C."/>
            <person name="Cabau C."/>
            <person name="Gaspin C."/>
            <person name="Thorgaard G.H."/>
            <person name="Boussaha M."/>
            <person name="Quillet E."/>
            <person name="Guyomard R."/>
            <person name="Galiana D."/>
            <person name="Bobe J."/>
            <person name="Volff J.N."/>
            <person name="Genet C."/>
            <person name="Wincker P."/>
            <person name="Jaillon O."/>
            <person name="Roest Crollius H."/>
            <person name="Guiguen Y."/>
        </authorList>
    </citation>
    <scope>NUCLEOTIDE SEQUENCE [LARGE SCALE GENOMIC DNA]</scope>
</reference>
<comment type="similarity">
    <text evidence="2 7">Belongs to the insulin family.</text>
</comment>
<dbReference type="SUPFAM" id="SSF56994">
    <property type="entry name" value="Insulin-like"/>
    <property type="match status" value="1"/>
</dbReference>
<dbReference type="SMART" id="SM00078">
    <property type="entry name" value="IlGF"/>
    <property type="match status" value="1"/>
</dbReference>
<dbReference type="Proteomes" id="UP000193380">
    <property type="component" value="Unassembled WGS sequence"/>
</dbReference>
<dbReference type="PaxDb" id="8022-A0A060XL36"/>
<name>A0A060XL36_ONCMY</name>
<evidence type="ECO:0000256" key="2">
    <source>
        <dbReference type="ARBA" id="ARBA00009034"/>
    </source>
</evidence>